<dbReference type="AlphaFoldDB" id="A0A8T3AT96"/>
<sequence>MGERRVLTFFFRSKCRSFRSDGKGKSSEEQTRTSTKEDEKLQEGEKVAFTASSSSRCFQSRFHNF</sequence>
<feature type="compositionally biased region" description="Basic and acidic residues" evidence="1">
    <location>
        <begin position="18"/>
        <end position="46"/>
    </location>
</feature>
<reference evidence="2" key="1">
    <citation type="journal article" date="2022" name="Front. Genet.">
        <title>Chromosome-Scale Assembly of the Dendrobium nobile Genome Provides Insights Into the Molecular Mechanism of the Biosynthesis of the Medicinal Active Ingredient of Dendrobium.</title>
        <authorList>
            <person name="Xu Q."/>
            <person name="Niu S.-C."/>
            <person name="Li K.-L."/>
            <person name="Zheng P.-J."/>
            <person name="Zhang X.-J."/>
            <person name="Jia Y."/>
            <person name="Liu Y."/>
            <person name="Niu Y.-X."/>
            <person name="Yu L.-H."/>
            <person name="Chen D.-F."/>
            <person name="Zhang G.-Q."/>
        </authorList>
    </citation>
    <scope>NUCLEOTIDE SEQUENCE</scope>
    <source>
        <tissue evidence="2">Leaf</tissue>
    </source>
</reference>
<accession>A0A8T3AT96</accession>
<evidence type="ECO:0000313" key="3">
    <source>
        <dbReference type="Proteomes" id="UP000829196"/>
    </source>
</evidence>
<comment type="caution">
    <text evidence="2">The sequence shown here is derived from an EMBL/GenBank/DDBJ whole genome shotgun (WGS) entry which is preliminary data.</text>
</comment>
<evidence type="ECO:0000313" key="2">
    <source>
        <dbReference type="EMBL" id="KAI0497315.1"/>
    </source>
</evidence>
<protein>
    <submittedName>
        <fullName evidence="2">Uncharacterized protein</fullName>
    </submittedName>
</protein>
<evidence type="ECO:0000256" key="1">
    <source>
        <dbReference type="SAM" id="MobiDB-lite"/>
    </source>
</evidence>
<dbReference type="EMBL" id="JAGYWB010000015">
    <property type="protein sequence ID" value="KAI0497315.1"/>
    <property type="molecule type" value="Genomic_DNA"/>
</dbReference>
<feature type="region of interest" description="Disordered" evidence="1">
    <location>
        <begin position="18"/>
        <end position="47"/>
    </location>
</feature>
<proteinExistence type="predicted"/>
<name>A0A8T3AT96_DENNO</name>
<dbReference type="Proteomes" id="UP000829196">
    <property type="component" value="Unassembled WGS sequence"/>
</dbReference>
<keyword evidence="3" id="KW-1185">Reference proteome</keyword>
<gene>
    <name evidence="2" type="ORF">KFK09_020538</name>
</gene>
<organism evidence="2 3">
    <name type="scientific">Dendrobium nobile</name>
    <name type="common">Orchid</name>
    <dbReference type="NCBI Taxonomy" id="94219"/>
    <lineage>
        <taxon>Eukaryota</taxon>
        <taxon>Viridiplantae</taxon>
        <taxon>Streptophyta</taxon>
        <taxon>Embryophyta</taxon>
        <taxon>Tracheophyta</taxon>
        <taxon>Spermatophyta</taxon>
        <taxon>Magnoliopsida</taxon>
        <taxon>Liliopsida</taxon>
        <taxon>Asparagales</taxon>
        <taxon>Orchidaceae</taxon>
        <taxon>Epidendroideae</taxon>
        <taxon>Malaxideae</taxon>
        <taxon>Dendrobiinae</taxon>
        <taxon>Dendrobium</taxon>
    </lineage>
</organism>